<feature type="domain" description="4Fe-4S ferredoxin-type" evidence="4">
    <location>
        <begin position="335"/>
        <end position="366"/>
    </location>
</feature>
<dbReference type="AlphaFoldDB" id="C9L5Z6"/>
<dbReference type="InterPro" id="IPR036812">
    <property type="entry name" value="NAD(P)_OxRdtase_dom_sf"/>
</dbReference>
<dbReference type="InterPro" id="IPR009051">
    <property type="entry name" value="Helical_ferredxn"/>
</dbReference>
<dbReference type="GO" id="GO:0046872">
    <property type="term" value="F:metal ion binding"/>
    <property type="evidence" value="ECO:0007669"/>
    <property type="project" value="UniProtKB-KW"/>
</dbReference>
<organism evidence="5 6">
    <name type="scientific">Blautia hansenii DSM 20583</name>
    <dbReference type="NCBI Taxonomy" id="537007"/>
    <lineage>
        <taxon>Bacteria</taxon>
        <taxon>Bacillati</taxon>
        <taxon>Bacillota</taxon>
        <taxon>Clostridia</taxon>
        <taxon>Lachnospirales</taxon>
        <taxon>Lachnospiraceae</taxon>
        <taxon>Blautia</taxon>
    </lineage>
</organism>
<dbReference type="PANTHER" id="PTHR43312:SF2">
    <property type="entry name" value="OXIDOREDUCTASE"/>
    <property type="match status" value="1"/>
</dbReference>
<dbReference type="InterPro" id="IPR017900">
    <property type="entry name" value="4Fe4S_Fe_S_CS"/>
</dbReference>
<evidence type="ECO:0000256" key="1">
    <source>
        <dbReference type="ARBA" id="ARBA00022723"/>
    </source>
</evidence>
<dbReference type="CDD" id="cd19096">
    <property type="entry name" value="AKR_Fe-S_oxidoreductase"/>
    <property type="match status" value="1"/>
</dbReference>
<comment type="caution">
    <text evidence="5">The sequence shown here is derived from an EMBL/GenBank/DDBJ whole genome shotgun (WGS) entry which is preliminary data.</text>
</comment>
<dbReference type="SUPFAM" id="SSF46548">
    <property type="entry name" value="alpha-helical ferredoxin"/>
    <property type="match status" value="1"/>
</dbReference>
<keyword evidence="2" id="KW-0408">Iron</keyword>
<evidence type="ECO:0000313" key="5">
    <source>
        <dbReference type="EMBL" id="EEX22578.1"/>
    </source>
</evidence>
<accession>C9L5Z6</accession>
<dbReference type="HOGENOM" id="CLU_023205_3_2_9"/>
<keyword evidence="6" id="KW-1185">Reference proteome</keyword>
<dbReference type="Gene3D" id="3.20.20.100">
    <property type="entry name" value="NADP-dependent oxidoreductase domain"/>
    <property type="match status" value="1"/>
</dbReference>
<dbReference type="GO" id="GO:0051536">
    <property type="term" value="F:iron-sulfur cluster binding"/>
    <property type="evidence" value="ECO:0007669"/>
    <property type="project" value="UniProtKB-KW"/>
</dbReference>
<dbReference type="EMBL" id="ABYU02000011">
    <property type="protein sequence ID" value="EEX22578.1"/>
    <property type="molecule type" value="Genomic_DNA"/>
</dbReference>
<keyword evidence="3" id="KW-0411">Iron-sulfur</keyword>
<dbReference type="Gene3D" id="1.10.1060.10">
    <property type="entry name" value="Alpha-helical ferredoxin"/>
    <property type="match status" value="1"/>
</dbReference>
<dbReference type="InterPro" id="IPR017896">
    <property type="entry name" value="4Fe4S_Fe-S-bd"/>
</dbReference>
<dbReference type="InterPro" id="IPR053135">
    <property type="entry name" value="AKR2_Oxidoreductase"/>
</dbReference>
<dbReference type="SUPFAM" id="SSF51430">
    <property type="entry name" value="NAD(P)-linked oxidoreductase"/>
    <property type="match status" value="1"/>
</dbReference>
<dbReference type="PROSITE" id="PS00198">
    <property type="entry name" value="4FE4S_FER_1"/>
    <property type="match status" value="1"/>
</dbReference>
<reference evidence="5" key="1">
    <citation type="submission" date="2009-09" db="EMBL/GenBank/DDBJ databases">
        <authorList>
            <person name="Weinstock G."/>
            <person name="Sodergren E."/>
            <person name="Clifton S."/>
            <person name="Fulton L."/>
            <person name="Fulton B."/>
            <person name="Courtney L."/>
            <person name="Fronick C."/>
            <person name="Harrison M."/>
            <person name="Strong C."/>
            <person name="Farmer C."/>
            <person name="Delahaunty K."/>
            <person name="Markovic C."/>
            <person name="Hall O."/>
            <person name="Minx P."/>
            <person name="Tomlinson C."/>
            <person name="Mitreva M."/>
            <person name="Nelson J."/>
            <person name="Hou S."/>
            <person name="Wollam A."/>
            <person name="Pepin K.H."/>
            <person name="Johnson M."/>
            <person name="Bhonagiri V."/>
            <person name="Nash W.E."/>
            <person name="Warren W."/>
            <person name="Chinwalla A."/>
            <person name="Mardis E.R."/>
            <person name="Wilson R.K."/>
        </authorList>
    </citation>
    <scope>NUCLEOTIDE SEQUENCE [LARGE SCALE GENOMIC DNA]</scope>
    <source>
        <strain evidence="5">DSM 20583</strain>
    </source>
</reference>
<dbReference type="eggNOG" id="COG1453">
    <property type="taxonomic scope" value="Bacteria"/>
</dbReference>
<protein>
    <submittedName>
        <fullName evidence="5">4Fe-4S binding domain protein</fullName>
    </submittedName>
</protein>
<gene>
    <name evidence="5" type="ORF">BLAHAN_04803</name>
</gene>
<evidence type="ECO:0000313" key="6">
    <source>
        <dbReference type="Proteomes" id="UP000003755"/>
    </source>
</evidence>
<dbReference type="Proteomes" id="UP000003755">
    <property type="component" value="Unassembled WGS sequence"/>
</dbReference>
<sequence length="374" mass="43202">MRKDMQYKTFKDEIQLSRLGMGVMRLPIADGNDAQIDYEKAEKLIAHCMEQGVNYYDTAYIYHGGKSEEFLGKALEKYPRDSFYIADKYNFQAQPDYRKQFQEQLARLDMDRIDFYLLHGIQDTFAEQMIGNGCISYFDQMKKEGKIKYLGFSFHGTAKLLKELLKLYPWDFVQIQLNYYDWYFTDAKELYEILTQAQIPIMVMEPVHGGLLANLTEKAADKLKSIDTDRSLASWAMRWVMELENVQVVLSGMSDDSQLYDNIQTFSEAAPLAVEEQEKIKEAAEMQKATITVPCTECRYCTPNCPQGLDIPCLLKHYNTAKVGGAWRIRDLKQMSEEKSPSACIGCKACTEHCPQGFEIPKYIKELEEMLNNL</sequence>
<dbReference type="Pfam" id="PF00248">
    <property type="entry name" value="Aldo_ket_red"/>
    <property type="match status" value="1"/>
</dbReference>
<dbReference type="Pfam" id="PF13187">
    <property type="entry name" value="Fer4_9"/>
    <property type="match status" value="1"/>
</dbReference>
<evidence type="ECO:0000259" key="4">
    <source>
        <dbReference type="PROSITE" id="PS51379"/>
    </source>
</evidence>
<dbReference type="PROSITE" id="PS51379">
    <property type="entry name" value="4FE4S_FER_2"/>
    <property type="match status" value="1"/>
</dbReference>
<evidence type="ECO:0000256" key="3">
    <source>
        <dbReference type="ARBA" id="ARBA00023014"/>
    </source>
</evidence>
<dbReference type="InterPro" id="IPR023210">
    <property type="entry name" value="NADP_OxRdtase_dom"/>
</dbReference>
<evidence type="ECO:0000256" key="2">
    <source>
        <dbReference type="ARBA" id="ARBA00023004"/>
    </source>
</evidence>
<proteinExistence type="predicted"/>
<keyword evidence="1" id="KW-0479">Metal-binding</keyword>
<name>C9L5Z6_BLAHA</name>
<dbReference type="PANTHER" id="PTHR43312">
    <property type="entry name" value="D-THREO-ALDOSE 1-DEHYDROGENASE"/>
    <property type="match status" value="1"/>
</dbReference>
<dbReference type="STRING" id="537007.BLAHAN_04803"/>